<dbReference type="Gene3D" id="1.10.287.850">
    <property type="entry name" value="HP0062-like domain"/>
    <property type="match status" value="1"/>
</dbReference>
<feature type="compositionally biased region" description="Gly residues" evidence="1">
    <location>
        <begin position="186"/>
        <end position="197"/>
    </location>
</feature>
<feature type="region of interest" description="Disordered" evidence="1">
    <location>
        <begin position="340"/>
        <end position="427"/>
    </location>
</feature>
<protein>
    <submittedName>
        <fullName evidence="3">PE family protein</fullName>
    </submittedName>
</protein>
<feature type="region of interest" description="Disordered" evidence="1">
    <location>
        <begin position="134"/>
        <end position="267"/>
    </location>
</feature>
<evidence type="ECO:0000259" key="2">
    <source>
        <dbReference type="Pfam" id="PF00934"/>
    </source>
</evidence>
<evidence type="ECO:0000313" key="4">
    <source>
        <dbReference type="Proteomes" id="UP000257451"/>
    </source>
</evidence>
<feature type="compositionally biased region" description="Low complexity" evidence="1">
    <location>
        <begin position="137"/>
        <end position="166"/>
    </location>
</feature>
<dbReference type="InterPro" id="IPR000084">
    <property type="entry name" value="PE-PGRS_N"/>
</dbReference>
<gene>
    <name evidence="3" type="ORF">DAVIS_03903</name>
</gene>
<dbReference type="SUPFAM" id="SSF140459">
    <property type="entry name" value="PE/PPE dimer-like"/>
    <property type="match status" value="1"/>
</dbReference>
<sequence precursor="true">MPHVTTSPNLLAATAGDLAAIASTMRQASAAAAAPTAAVQPAGGDIVSAGIASLFGAHAYNYQVLSAKAAEFHDRFVEILQTSAQAYGSTEATNASPLEKAIGVFTAPAEGQAGGPGTGNGAIGGGLHGGAGGFGDVGQPTANAAPVGPAGATAAAGTGGSPAQATVHSGPAAGGNGDAASVGTGVQHGGAGGGSGDGMASSHVSDGGAARAAGAANSAGGTDAAASSSGAGGGGSAGQGVASTGGDHGAGATSSASGHSPGHGVGLGSGLGRALDGYGTAALAGGPLGAVGSGAPGAVGGVGELSAPTATSALPTAASATAEPSLAMSTKAQLVHATNPLQPVNPAHSDSSANQGGPARRTGVERDGPTLFLPLTSLRGLRRHSKKRSGLRAQSGRLRDSGDAVSSPRWEPDDLLRALGLRPPGHQ</sequence>
<dbReference type="AlphaFoldDB" id="A0A3E2MSE9"/>
<organism evidence="3 4">
    <name type="scientific">Mycobacterium marinum</name>
    <dbReference type="NCBI Taxonomy" id="1781"/>
    <lineage>
        <taxon>Bacteria</taxon>
        <taxon>Bacillati</taxon>
        <taxon>Actinomycetota</taxon>
        <taxon>Actinomycetes</taxon>
        <taxon>Mycobacteriales</taxon>
        <taxon>Mycobacteriaceae</taxon>
        <taxon>Mycobacterium</taxon>
        <taxon>Mycobacterium ulcerans group</taxon>
    </lineage>
</organism>
<reference evidence="3 4" key="1">
    <citation type="journal article" date="2018" name="Sci. Rep.">
        <title>Extensive genomic diversity among Mycobacterium marinum strains revealed by whole genome sequencing.</title>
        <authorList>
            <person name="Das S."/>
            <person name="Pettersson B.M."/>
            <person name="Behra P.R."/>
            <person name="Mallick A."/>
            <person name="Cheramie M."/>
            <person name="Ramesh M."/>
            <person name="Shirreff L."/>
            <person name="DuCote T."/>
            <person name="Dasgupta S."/>
            <person name="Ennis D.G."/>
            <person name="Kirsebom L.A."/>
        </authorList>
    </citation>
    <scope>NUCLEOTIDE SEQUENCE [LARGE SCALE GENOMIC DNA]</scope>
    <source>
        <strain evidence="3 4">Davis1</strain>
    </source>
</reference>
<dbReference type="RefSeq" id="WP_117432882.1">
    <property type="nucleotide sequence ID" value="NZ_PEDF01000133.1"/>
</dbReference>
<dbReference type="Pfam" id="PF00934">
    <property type="entry name" value="PE"/>
    <property type="match status" value="1"/>
</dbReference>
<feature type="domain" description="PE" evidence="2">
    <location>
        <begin position="4"/>
        <end position="94"/>
    </location>
</feature>
<evidence type="ECO:0000313" key="3">
    <source>
        <dbReference type="EMBL" id="RFZ37355.1"/>
    </source>
</evidence>
<feature type="compositionally biased region" description="Basic residues" evidence="1">
    <location>
        <begin position="380"/>
        <end position="390"/>
    </location>
</feature>
<name>A0A3E2MSE9_MYCMR</name>
<dbReference type="InterPro" id="IPR038332">
    <property type="entry name" value="PPE_sf"/>
</dbReference>
<dbReference type="Proteomes" id="UP000257451">
    <property type="component" value="Unassembled WGS sequence"/>
</dbReference>
<dbReference type="EMBL" id="PEDF01000133">
    <property type="protein sequence ID" value="RFZ37355.1"/>
    <property type="molecule type" value="Genomic_DNA"/>
</dbReference>
<feature type="compositionally biased region" description="Low complexity" evidence="1">
    <location>
        <begin position="205"/>
        <end position="229"/>
    </location>
</feature>
<comment type="caution">
    <text evidence="3">The sequence shown here is derived from an EMBL/GenBank/DDBJ whole genome shotgun (WGS) entry which is preliminary data.</text>
</comment>
<proteinExistence type="predicted"/>
<accession>A0A3E2MSE9</accession>
<evidence type="ECO:0000256" key="1">
    <source>
        <dbReference type="SAM" id="MobiDB-lite"/>
    </source>
</evidence>
<feature type="compositionally biased region" description="Low complexity" evidence="1">
    <location>
        <begin position="239"/>
        <end position="260"/>
    </location>
</feature>